<protein>
    <submittedName>
        <fullName evidence="7">Cdc20/Fizzy family WD repeat protein</fullName>
    </submittedName>
</protein>
<dbReference type="GO" id="GO:0005680">
    <property type="term" value="C:anaphase-promoting complex"/>
    <property type="evidence" value="ECO:0000318"/>
    <property type="project" value="GO_Central"/>
</dbReference>
<organism evidence="7 9">
    <name type="scientific">Schizosaccharomyces japonicus (strain yFS275 / FY16936)</name>
    <name type="common">Fission yeast</name>
    <dbReference type="NCBI Taxonomy" id="402676"/>
    <lineage>
        <taxon>Eukaryota</taxon>
        <taxon>Fungi</taxon>
        <taxon>Dikarya</taxon>
        <taxon>Ascomycota</taxon>
        <taxon>Taphrinomycotina</taxon>
        <taxon>Schizosaccharomycetes</taxon>
        <taxon>Schizosaccharomycetales</taxon>
        <taxon>Schizosaccharomycetaceae</taxon>
        <taxon>Schizosaccharomyces</taxon>
    </lineage>
</organism>
<dbReference type="VEuPathDB" id="FungiDB:SJAG_03858"/>
<dbReference type="Proteomes" id="UP000001744">
    <property type="component" value="Unassembled WGS sequence"/>
</dbReference>
<dbReference type="RefSeq" id="XP_002174986.1">
    <property type="nucleotide sequence ID" value="XM_002174950.2"/>
</dbReference>
<proteinExistence type="inferred from homology"/>
<keyword evidence="3" id="KW-0677">Repeat</keyword>
<feature type="region of interest" description="Disordered" evidence="5">
    <location>
        <begin position="1"/>
        <end position="28"/>
    </location>
</feature>
<feature type="domain" description="CDC20/Fizzy WD40" evidence="6">
    <location>
        <begin position="155"/>
        <end position="467"/>
    </location>
</feature>
<dbReference type="InterPro" id="IPR036322">
    <property type="entry name" value="WD40_repeat_dom_sf"/>
</dbReference>
<dbReference type="STRING" id="402676.B6K589"/>
<dbReference type="Gene3D" id="2.130.10.10">
    <property type="entry name" value="YVTN repeat-like/Quinoprotein amine dehydrogenase"/>
    <property type="match status" value="1"/>
</dbReference>
<evidence type="ECO:0000313" key="7">
    <source>
        <dbReference type="EMBL" id="EEB08693.1"/>
    </source>
</evidence>
<name>B6K589_SCHJY</name>
<reference evidence="7 9" key="1">
    <citation type="journal article" date="2011" name="Science">
        <title>Comparative functional genomics of the fission yeasts.</title>
        <authorList>
            <person name="Rhind N."/>
            <person name="Chen Z."/>
            <person name="Yassour M."/>
            <person name="Thompson D.A."/>
            <person name="Haas B.J."/>
            <person name="Habib N."/>
            <person name="Wapinski I."/>
            <person name="Roy S."/>
            <person name="Lin M.F."/>
            <person name="Heiman D.I."/>
            <person name="Young S.K."/>
            <person name="Furuya K."/>
            <person name="Guo Y."/>
            <person name="Pidoux A."/>
            <person name="Chen H.M."/>
            <person name="Robbertse B."/>
            <person name="Goldberg J.M."/>
            <person name="Aoki K."/>
            <person name="Bayne E.H."/>
            <person name="Berlin A.M."/>
            <person name="Desjardins C.A."/>
            <person name="Dobbs E."/>
            <person name="Dukaj L."/>
            <person name="Fan L."/>
            <person name="FitzGerald M.G."/>
            <person name="French C."/>
            <person name="Gujja S."/>
            <person name="Hansen K."/>
            <person name="Keifenheim D."/>
            <person name="Levin J.Z."/>
            <person name="Mosher R.A."/>
            <person name="Mueller C.A."/>
            <person name="Pfiffner J."/>
            <person name="Priest M."/>
            <person name="Russ C."/>
            <person name="Smialowska A."/>
            <person name="Swoboda P."/>
            <person name="Sykes S.M."/>
            <person name="Vaughn M."/>
            <person name="Vengrova S."/>
            <person name="Yoder R."/>
            <person name="Zeng Q."/>
            <person name="Allshire R."/>
            <person name="Baulcombe D."/>
            <person name="Birren B.W."/>
            <person name="Brown W."/>
            <person name="Ekwall K."/>
            <person name="Kellis M."/>
            <person name="Leatherwood J."/>
            <person name="Levin H."/>
            <person name="Margalit H."/>
            <person name="Martienssen R."/>
            <person name="Nieduszynski C.A."/>
            <person name="Spatafora J.W."/>
            <person name="Friedman N."/>
            <person name="Dalgaard J.Z."/>
            <person name="Baumann P."/>
            <person name="Niki H."/>
            <person name="Regev A."/>
            <person name="Nusbaum C."/>
        </authorList>
    </citation>
    <scope>NUCLEOTIDE SEQUENCE [LARGE SCALE GENOMIC DNA]</scope>
    <source>
        <strain evidence="9">yFS275 / FY16936</strain>
    </source>
</reference>
<dbReference type="SMART" id="SM00320">
    <property type="entry name" value="WD40"/>
    <property type="match status" value="5"/>
</dbReference>
<dbReference type="GeneID" id="7050496"/>
<dbReference type="eggNOG" id="KOG0305">
    <property type="taxonomic scope" value="Eukaryota"/>
</dbReference>
<dbReference type="OMA" id="RDDFYTT"/>
<evidence type="ECO:0000256" key="3">
    <source>
        <dbReference type="ARBA" id="ARBA00022737"/>
    </source>
</evidence>
<dbReference type="HOGENOM" id="CLU_014831_3_3_1"/>
<dbReference type="Pfam" id="PF24807">
    <property type="entry name" value="WD40_CDC20-Fz"/>
    <property type="match status" value="1"/>
</dbReference>
<dbReference type="InterPro" id="IPR056150">
    <property type="entry name" value="WD40_CDC20-Fz"/>
</dbReference>
<dbReference type="JaponicusDB" id="SJAG_03858">
    <property type="gene designation" value="fzr2"/>
</dbReference>
<evidence type="ECO:0000313" key="9">
    <source>
        <dbReference type="Proteomes" id="UP000001744"/>
    </source>
</evidence>
<evidence type="ECO:0000313" key="8">
    <source>
        <dbReference type="JaponicusDB" id="SJAG_03858"/>
    </source>
</evidence>
<evidence type="ECO:0000256" key="1">
    <source>
        <dbReference type="ARBA" id="ARBA00006445"/>
    </source>
</evidence>
<dbReference type="OrthoDB" id="10263272at2759"/>
<dbReference type="GO" id="GO:0031145">
    <property type="term" value="P:anaphase-promoting complex-dependent catabolic process"/>
    <property type="evidence" value="ECO:0000318"/>
    <property type="project" value="GO_Central"/>
</dbReference>
<accession>B6K589</accession>
<dbReference type="GO" id="GO:0010997">
    <property type="term" value="F:anaphase-promoting complex binding"/>
    <property type="evidence" value="ECO:0000318"/>
    <property type="project" value="GO_Central"/>
</dbReference>
<evidence type="ECO:0000256" key="5">
    <source>
        <dbReference type="SAM" id="MobiDB-lite"/>
    </source>
</evidence>
<sequence length="507" mass="56394">MELNNGDAAAHDTYVGTSTERSNEEWKLRNNRFGMLKLPSTPSKPRSSPIKRSGSFIYPASDRFIPSSSSSGAFRMCSPVKRQFIGVKSKANKTADESDKHEPLLAYALELDAEPKVFSYTPTRAEANTRTLPSRQNTLTPKKEKPVSLLPSRILDAPGLRDDFYTTVLAWSPVGDLAVGLAENVYLWNECAGPSLLSEGNVCDVSSLSYSYTGQILAVGRVDGTVQLWSKGESRPRITIRQPGDVGCMAWQPLPGARRLLIGKGTGHILLYDIVWGKTISKPIFVGEITNAHEEQVCGLAWNHDGTQFASGGNDNRVCLFNNEDWKKPLFVWRHNAAVKALAFCPWQKSLLATGAGSHDKCIRFFNCFTGKKVNELYCGAQVTSILWSPRHKEFCASFGYSLEDVEHRLAVYSWPQLQCIVSVPPTWSDMRAVYAINTSKLDEESGAVEPDCTVIVGSSDETIKFFNLWGDGHWHNRRVIAWHGIFDSKILEMMEGIDSENGFQIR</sequence>
<dbReference type="GO" id="GO:1905786">
    <property type="term" value="P:positive regulation of anaphase-promoting complex-dependent catabolic process"/>
    <property type="evidence" value="ECO:0000318"/>
    <property type="project" value="GO_Central"/>
</dbReference>
<feature type="repeat" description="WD" evidence="4">
    <location>
        <begin position="198"/>
        <end position="230"/>
    </location>
</feature>
<dbReference type="PROSITE" id="PS50082">
    <property type="entry name" value="WD_REPEATS_2"/>
    <property type="match status" value="2"/>
</dbReference>
<dbReference type="EMBL" id="KE651167">
    <property type="protein sequence ID" value="EEB08693.1"/>
    <property type="molecule type" value="Genomic_DNA"/>
</dbReference>
<feature type="repeat" description="WD" evidence="4">
    <location>
        <begin position="290"/>
        <end position="322"/>
    </location>
</feature>
<evidence type="ECO:0000256" key="4">
    <source>
        <dbReference type="PROSITE-ProRule" id="PRU00221"/>
    </source>
</evidence>
<dbReference type="GO" id="GO:1990757">
    <property type="term" value="F:ubiquitin ligase activator activity"/>
    <property type="evidence" value="ECO:0000318"/>
    <property type="project" value="GO_Central"/>
</dbReference>
<keyword evidence="2 4" id="KW-0853">WD repeat</keyword>
<dbReference type="InterPro" id="IPR001680">
    <property type="entry name" value="WD40_rpt"/>
</dbReference>
<dbReference type="PANTHER" id="PTHR19918">
    <property type="entry name" value="CELL DIVISION CYCLE 20 CDC20 FIZZY -RELATED"/>
    <property type="match status" value="1"/>
</dbReference>
<dbReference type="AlphaFoldDB" id="B6K589"/>
<evidence type="ECO:0000256" key="2">
    <source>
        <dbReference type="ARBA" id="ARBA00022574"/>
    </source>
</evidence>
<dbReference type="PANTHER" id="PTHR19918:SF66">
    <property type="entry name" value="CDC20_FIZZY FAMILY WD REPEAT PROTEIN"/>
    <property type="match status" value="1"/>
</dbReference>
<dbReference type="InterPro" id="IPR033010">
    <property type="entry name" value="Cdc20/Fizzy"/>
</dbReference>
<keyword evidence="9" id="KW-1185">Reference proteome</keyword>
<evidence type="ECO:0000259" key="6">
    <source>
        <dbReference type="Pfam" id="PF24807"/>
    </source>
</evidence>
<dbReference type="InterPro" id="IPR015943">
    <property type="entry name" value="WD40/YVTN_repeat-like_dom_sf"/>
</dbReference>
<dbReference type="SUPFAM" id="SSF50978">
    <property type="entry name" value="WD40 repeat-like"/>
    <property type="match status" value="1"/>
</dbReference>
<comment type="similarity">
    <text evidence="1">Belongs to the WD repeat CDC20/Fizzy family.</text>
</comment>
<gene>
    <name evidence="8" type="primary">fzr2</name>
    <name evidence="7" type="ORF">SJAG_03858</name>
</gene>